<dbReference type="AlphaFoldDB" id="J9FQ69"/>
<evidence type="ECO:0000313" key="1">
    <source>
        <dbReference type="EMBL" id="EJW96618.1"/>
    </source>
</evidence>
<proteinExistence type="predicted"/>
<organism evidence="1">
    <name type="scientific">gut metagenome</name>
    <dbReference type="NCBI Taxonomy" id="749906"/>
    <lineage>
        <taxon>unclassified sequences</taxon>
        <taxon>metagenomes</taxon>
        <taxon>organismal metagenomes</taxon>
    </lineage>
</organism>
<sequence>MMYIFLTKLSRSYVPWAKRCFWPAVVPWKLWRKTIKRLLLTQSVSAVRLRLTKKRCDKNHIVRLNEKRCDPVAGFVMLELLINMKRVSDHSKNIGQLVQGTF</sequence>
<comment type="caution">
    <text evidence="1">The sequence shown here is derived from an EMBL/GenBank/DDBJ whole genome shotgun (WGS) entry which is preliminary data.</text>
</comment>
<dbReference type="SUPFAM" id="SSF109755">
    <property type="entry name" value="PhoU-like"/>
    <property type="match status" value="1"/>
</dbReference>
<protein>
    <submittedName>
        <fullName evidence="1">Na/Pi-cotransporter II-like protein</fullName>
    </submittedName>
</protein>
<name>J9FQ69_9ZZZZ</name>
<gene>
    <name evidence="1" type="ORF">EVA_15274</name>
</gene>
<accession>J9FQ69</accession>
<dbReference type="EMBL" id="AMCI01005185">
    <property type="protein sequence ID" value="EJW96618.1"/>
    <property type="molecule type" value="Genomic_DNA"/>
</dbReference>
<reference evidence="1" key="1">
    <citation type="journal article" date="2012" name="PLoS ONE">
        <title>Gene sets for utilization of primary and secondary nutrition supplies in the distal gut of endangered iberian lynx.</title>
        <authorList>
            <person name="Alcaide M."/>
            <person name="Messina E."/>
            <person name="Richter M."/>
            <person name="Bargiela R."/>
            <person name="Peplies J."/>
            <person name="Huws S.A."/>
            <person name="Newbold C.J."/>
            <person name="Golyshin P.N."/>
            <person name="Simon M.A."/>
            <person name="Lopez G."/>
            <person name="Yakimov M.M."/>
            <person name="Ferrer M."/>
        </authorList>
    </citation>
    <scope>NUCLEOTIDE SEQUENCE</scope>
</reference>